<dbReference type="InterPro" id="IPR027443">
    <property type="entry name" value="IPNS-like_sf"/>
</dbReference>
<dbReference type="AlphaFoldDB" id="A0AAW1P0V1"/>
<keyword evidence="1" id="KW-0560">Oxidoreductase</keyword>
<feature type="region of interest" description="Disordered" evidence="2">
    <location>
        <begin position="75"/>
        <end position="96"/>
    </location>
</feature>
<organism evidence="4 5">
    <name type="scientific">Symbiochloris irregularis</name>
    <dbReference type="NCBI Taxonomy" id="706552"/>
    <lineage>
        <taxon>Eukaryota</taxon>
        <taxon>Viridiplantae</taxon>
        <taxon>Chlorophyta</taxon>
        <taxon>core chlorophytes</taxon>
        <taxon>Trebouxiophyceae</taxon>
        <taxon>Trebouxiales</taxon>
        <taxon>Trebouxiaceae</taxon>
        <taxon>Symbiochloris</taxon>
    </lineage>
</organism>
<dbReference type="Proteomes" id="UP001465755">
    <property type="component" value="Unassembled WGS sequence"/>
</dbReference>
<dbReference type="PRINTS" id="PR00682">
    <property type="entry name" value="IPNSYNTHASE"/>
</dbReference>
<dbReference type="Gene3D" id="2.60.120.330">
    <property type="entry name" value="B-lactam Antibiotic, Isopenicillin N Synthase, Chain"/>
    <property type="match status" value="1"/>
</dbReference>
<dbReference type="EMBL" id="JALJOQ010000078">
    <property type="protein sequence ID" value="KAK9800874.1"/>
    <property type="molecule type" value="Genomic_DNA"/>
</dbReference>
<dbReference type="SUPFAM" id="SSF51197">
    <property type="entry name" value="Clavaminate synthase-like"/>
    <property type="match status" value="1"/>
</dbReference>
<reference evidence="4 5" key="1">
    <citation type="journal article" date="2024" name="Nat. Commun.">
        <title>Phylogenomics reveals the evolutionary origins of lichenization in chlorophyte algae.</title>
        <authorList>
            <person name="Puginier C."/>
            <person name="Libourel C."/>
            <person name="Otte J."/>
            <person name="Skaloud P."/>
            <person name="Haon M."/>
            <person name="Grisel S."/>
            <person name="Petersen M."/>
            <person name="Berrin J.G."/>
            <person name="Delaux P.M."/>
            <person name="Dal Grande F."/>
            <person name="Keller J."/>
        </authorList>
    </citation>
    <scope>NUCLEOTIDE SEQUENCE [LARGE SCALE GENOMIC DNA]</scope>
    <source>
        <strain evidence="4 5">SAG 2036</strain>
    </source>
</reference>
<keyword evidence="5" id="KW-1185">Reference proteome</keyword>
<dbReference type="InterPro" id="IPR044861">
    <property type="entry name" value="IPNS-like_FE2OG_OXY"/>
</dbReference>
<dbReference type="GO" id="GO:0046872">
    <property type="term" value="F:metal ion binding"/>
    <property type="evidence" value="ECO:0007669"/>
    <property type="project" value="UniProtKB-KW"/>
</dbReference>
<keyword evidence="1" id="KW-0479">Metal-binding</keyword>
<dbReference type="InterPro" id="IPR005123">
    <property type="entry name" value="Oxoglu/Fe-dep_dioxygenase_dom"/>
</dbReference>
<protein>
    <recommendedName>
        <fullName evidence="3">Fe2OG dioxygenase domain-containing protein</fullName>
    </recommendedName>
</protein>
<keyword evidence="1" id="KW-0408">Iron</keyword>
<sequence length="326" mass="36230">MTVPLPRQEDLPVPLIDIKQPGAAQAVREACTQHGFMYVANHDVPDELVARQFEESRKFFALPFEEKMKVEADSKARGYTPLGEQTLDPKHQTRPDTKESYYIWSPDVPADSPEAQLPLHGTNQWPPADMAPGFKPVMQAYHKAMAALSLRVLPLIAEALHLPREYFLERFTNPLMTLRPIHYTAEESKPDQGVLGAGAHTDWGFLTYLVTDTTPGLQIWHQGAWVDVPPIPGAFVCNIGDLLQQWTNGTFKSTLHRVVNLVPGRERYSCAFFTSPDYDAVVECLPTCAEGGPKFPPVTCATYLEGKYAATHAGYAQKNKGPAAEE</sequence>
<evidence type="ECO:0000256" key="2">
    <source>
        <dbReference type="SAM" id="MobiDB-lite"/>
    </source>
</evidence>
<accession>A0AAW1P0V1</accession>
<proteinExistence type="inferred from homology"/>
<feature type="compositionally biased region" description="Basic and acidic residues" evidence="2">
    <location>
        <begin position="87"/>
        <end position="96"/>
    </location>
</feature>
<evidence type="ECO:0000313" key="5">
    <source>
        <dbReference type="Proteomes" id="UP001465755"/>
    </source>
</evidence>
<evidence type="ECO:0000259" key="3">
    <source>
        <dbReference type="PROSITE" id="PS51471"/>
    </source>
</evidence>
<name>A0AAW1P0V1_9CHLO</name>
<evidence type="ECO:0000313" key="4">
    <source>
        <dbReference type="EMBL" id="KAK9800874.1"/>
    </source>
</evidence>
<dbReference type="GO" id="GO:0016491">
    <property type="term" value="F:oxidoreductase activity"/>
    <property type="evidence" value="ECO:0007669"/>
    <property type="project" value="UniProtKB-KW"/>
</dbReference>
<dbReference type="Pfam" id="PF14226">
    <property type="entry name" value="DIOX_N"/>
    <property type="match status" value="1"/>
</dbReference>
<evidence type="ECO:0000256" key="1">
    <source>
        <dbReference type="RuleBase" id="RU003682"/>
    </source>
</evidence>
<dbReference type="Pfam" id="PF03171">
    <property type="entry name" value="2OG-FeII_Oxy"/>
    <property type="match status" value="1"/>
</dbReference>
<dbReference type="InterPro" id="IPR026992">
    <property type="entry name" value="DIOX_N"/>
</dbReference>
<dbReference type="PROSITE" id="PS51471">
    <property type="entry name" value="FE2OG_OXY"/>
    <property type="match status" value="1"/>
</dbReference>
<gene>
    <name evidence="4" type="ORF">WJX73_003920</name>
</gene>
<comment type="similarity">
    <text evidence="1">Belongs to the iron/ascorbate-dependent oxidoreductase family.</text>
</comment>
<comment type="caution">
    <text evidence="4">The sequence shown here is derived from an EMBL/GenBank/DDBJ whole genome shotgun (WGS) entry which is preliminary data.</text>
</comment>
<feature type="domain" description="Fe2OG dioxygenase" evidence="3">
    <location>
        <begin position="174"/>
        <end position="276"/>
    </location>
</feature>
<dbReference type="InterPro" id="IPR050231">
    <property type="entry name" value="Iron_ascorbate_oxido_reductase"/>
</dbReference>
<dbReference type="PANTHER" id="PTHR47990">
    <property type="entry name" value="2-OXOGLUTARATE (2OG) AND FE(II)-DEPENDENT OXYGENASE SUPERFAMILY PROTEIN-RELATED"/>
    <property type="match status" value="1"/>
</dbReference>